<organism evidence="2">
    <name type="scientific">uncultured Friedmanniella sp</name>
    <dbReference type="NCBI Taxonomy" id="335381"/>
    <lineage>
        <taxon>Bacteria</taxon>
        <taxon>Bacillati</taxon>
        <taxon>Actinomycetota</taxon>
        <taxon>Actinomycetes</taxon>
        <taxon>Propionibacteriales</taxon>
        <taxon>Nocardioidaceae</taxon>
        <taxon>Friedmanniella</taxon>
        <taxon>environmental samples</taxon>
    </lineage>
</organism>
<protein>
    <submittedName>
        <fullName evidence="2">Uncharacterized protein</fullName>
    </submittedName>
</protein>
<feature type="compositionally biased region" description="Basic residues" evidence="1">
    <location>
        <begin position="555"/>
        <end position="566"/>
    </location>
</feature>
<feature type="region of interest" description="Disordered" evidence="1">
    <location>
        <begin position="106"/>
        <end position="133"/>
    </location>
</feature>
<accession>A0A6J4LW31</accession>
<evidence type="ECO:0000313" key="2">
    <source>
        <dbReference type="EMBL" id="CAA9342489.1"/>
    </source>
</evidence>
<gene>
    <name evidence="2" type="ORF">AVDCRST_MAG48-3723</name>
</gene>
<feature type="region of interest" description="Disordered" evidence="1">
    <location>
        <begin position="1"/>
        <end position="88"/>
    </location>
</feature>
<dbReference type="AlphaFoldDB" id="A0A6J4LW31"/>
<feature type="region of interest" description="Disordered" evidence="1">
    <location>
        <begin position="340"/>
        <end position="369"/>
    </location>
</feature>
<sequence length="566" mass="60511">MLAAGAAERGQGHHRVRGVRSPTGPAHREPGRQLEGVVPRAGRPRTGGPGQHALQPARRDGSARQRQGRHVEPHVVQPGPPRGQRDDAVERALPVPEEAVRAVVGRPEQRGLAHPGDQRRVVEQPDRPLGQGRDVAAAHQEAVDAVGDLLPRAVLDVVGDDGAAVREALQGGQRVALEPAGQQEARRAPQVDVDERPEAVQGHGPRQVQLLDQGLQPGSHGAVAVQVQAGVGPGVQHQPEGPQRVAEVLLRRHPGDHDEPARVAGRSWLGDRHGQHRVGHGEDVVHRAEPQPDVGALPLGEGDQGVQLGQPVQRAPVARRHRRVPAPGARRVLVVQHVHRAEAGSRGRQHQRQADPAVEEQEDGPGRREQHVEVVAVEGGHRAERPDHTALRVDDAGPGAAVRRGPRRAARHPQVDAPVRAPVVPGGGVTAAPVPVHGAVGRAVGEGLLDRLGAGHGRQQRGAGRRWARRRRAQVVEDRQHRRALVQQPLPHQPRPALGVVGTGPQHQQGGGHAGPLGEQPVPQQDGADEAARTAADLVHREDVASLRQLDLRHGPHPRVGRRHPR</sequence>
<feature type="region of interest" description="Disordered" evidence="1">
    <location>
        <begin position="391"/>
        <end position="413"/>
    </location>
</feature>
<feature type="compositionally biased region" description="Basic and acidic residues" evidence="1">
    <location>
        <begin position="107"/>
        <end position="126"/>
    </location>
</feature>
<feature type="region of interest" description="Disordered" evidence="1">
    <location>
        <begin position="489"/>
        <end position="566"/>
    </location>
</feature>
<dbReference type="EMBL" id="CADCTS010000519">
    <property type="protein sequence ID" value="CAA9342489.1"/>
    <property type="molecule type" value="Genomic_DNA"/>
</dbReference>
<reference evidence="2" key="1">
    <citation type="submission" date="2020-02" db="EMBL/GenBank/DDBJ databases">
        <authorList>
            <person name="Meier V. D."/>
        </authorList>
    </citation>
    <scope>NUCLEOTIDE SEQUENCE</scope>
    <source>
        <strain evidence="2">AVDCRST_MAG48</strain>
    </source>
</reference>
<feature type="compositionally biased region" description="Low complexity" evidence="1">
    <location>
        <begin position="499"/>
        <end position="508"/>
    </location>
</feature>
<evidence type="ECO:0000256" key="1">
    <source>
        <dbReference type="SAM" id="MobiDB-lite"/>
    </source>
</evidence>
<feature type="compositionally biased region" description="Basic and acidic residues" evidence="1">
    <location>
        <begin position="538"/>
        <end position="554"/>
    </location>
</feature>
<name>A0A6J4LW31_9ACTN</name>
<feature type="compositionally biased region" description="Basic and acidic residues" evidence="1">
    <location>
        <begin position="57"/>
        <end position="73"/>
    </location>
</feature>
<proteinExistence type="predicted"/>